<proteinExistence type="predicted"/>
<feature type="compositionally biased region" description="Basic residues" evidence="4">
    <location>
        <begin position="871"/>
        <end position="881"/>
    </location>
</feature>
<dbReference type="OrthoDB" id="204376at2759"/>
<dbReference type="GO" id="GO:0005737">
    <property type="term" value="C:cytoplasm"/>
    <property type="evidence" value="ECO:0007669"/>
    <property type="project" value="TreeGrafter"/>
</dbReference>
<evidence type="ECO:0000313" key="6">
    <source>
        <dbReference type="EMBL" id="GMH72645.1"/>
    </source>
</evidence>
<dbReference type="PANTHER" id="PTHR24198:SF165">
    <property type="entry name" value="ANKYRIN REPEAT-CONTAINING PROTEIN-RELATED"/>
    <property type="match status" value="1"/>
</dbReference>
<reference evidence="7" key="1">
    <citation type="journal article" date="2023" name="Commun. Biol.">
        <title>Genome analysis of Parmales, the sister group of diatoms, reveals the evolutionary specialization of diatoms from phago-mixotrophs to photoautotrophs.</title>
        <authorList>
            <person name="Ban H."/>
            <person name="Sato S."/>
            <person name="Yoshikawa S."/>
            <person name="Yamada K."/>
            <person name="Nakamura Y."/>
            <person name="Ichinomiya M."/>
            <person name="Sato N."/>
            <person name="Blanc-Mathieu R."/>
            <person name="Endo H."/>
            <person name="Kuwata A."/>
            <person name="Ogata H."/>
        </authorList>
    </citation>
    <scope>NUCLEOTIDE SEQUENCE [LARGE SCALE GENOMIC DNA]</scope>
    <source>
        <strain evidence="7">NIES 3701</strain>
    </source>
</reference>
<dbReference type="PANTHER" id="PTHR24198">
    <property type="entry name" value="ANKYRIN REPEAT AND PROTEIN KINASE DOMAIN-CONTAINING PROTEIN"/>
    <property type="match status" value="1"/>
</dbReference>
<evidence type="ECO:0000256" key="3">
    <source>
        <dbReference type="PROSITE-ProRule" id="PRU00023"/>
    </source>
</evidence>
<feature type="compositionally biased region" description="Basic and acidic residues" evidence="4">
    <location>
        <begin position="847"/>
        <end position="870"/>
    </location>
</feature>
<dbReference type="AlphaFoldDB" id="A0A9W7AMK0"/>
<feature type="repeat" description="ANK" evidence="3">
    <location>
        <begin position="237"/>
        <end position="269"/>
    </location>
</feature>
<feature type="repeat" description="ANK" evidence="3">
    <location>
        <begin position="403"/>
        <end position="435"/>
    </location>
</feature>
<dbReference type="Pfam" id="PF00023">
    <property type="entry name" value="Ank"/>
    <property type="match status" value="2"/>
</dbReference>
<evidence type="ECO:0000256" key="1">
    <source>
        <dbReference type="ARBA" id="ARBA00022737"/>
    </source>
</evidence>
<organism evidence="6 7">
    <name type="scientific">Triparma strigata</name>
    <dbReference type="NCBI Taxonomy" id="1606541"/>
    <lineage>
        <taxon>Eukaryota</taxon>
        <taxon>Sar</taxon>
        <taxon>Stramenopiles</taxon>
        <taxon>Ochrophyta</taxon>
        <taxon>Bolidophyceae</taxon>
        <taxon>Parmales</taxon>
        <taxon>Triparmaceae</taxon>
        <taxon>Triparma</taxon>
    </lineage>
</organism>
<sequence>MRVALLLPLLSLLLLQSSTCEASQVAKAAEPPPFFLQDTSDGLCLSGAVFKRCAVDTLWYVTGSPGEYQIHLRPAEEGGREQCLAKKTCTDSVKPEEVKLSKCAHCGSKKWNILGDAQQGYVLSFDEGKTCLVREPKTNKALTVSCETTEYSYTPLQLNFASKDDIKTMSSPGARLVTAANSGQIKEVKRALKDDVDVNSVDWDQLTPLIAASQGGHIDVVKHLVNNGANVDAVDKDGISSLMEASIAGHLKVVQFLVDKGANVNLKAGSDVNAVWLAAGEGKADVLQYLIKKDADVTAKRMDGIGALASAAVAGHEDVVKVLLKNKDVDVNESDNEGLTPVMNVCEHGSVAVLKMLVKAGGDVNAVSVNGFTALIVASAAGNLDQVKFLLESGAEVDAMHEEGVTALMYAAASGHLEVVELLVSKGAEVDKRHSNGGTALMECAASASEGNVKVVEYLIKKGADHAVVDNDGVTPLMSAASQGQCKVVDLLLEMEKKKSKNVKPHVDLAATSGGTALMFASGAGKDECVKSLLAAGADLNMLVEAQPEYLDKLAKSIEAGDETEAHVDGINSLMIAAAAGHIGVCKLLIDAGADVLAKDEEDKSALAAAVKGNFGEVAALLVDNGADANDAYVDEEGVEHNLLHDSIIVENHDFSKLLIKNGADLSHIDESGVTTLLQASHRGMTEVVALLLEYDKAKTIDVNAANEDGISALIAAASEGHSEIVKSLLGADADVNAKDKDQTNALMAAAVRGHGEICSDLISAGAEINAQNVDGHSAIMFAYNGFAQVQTLWSRYQSYLEESNEQDDEANSKIIKEALANHTAVVTLLTKSGADLTLKDNEGHTAADFDYHPEVDGDALEQAKVEEKRKQRTKKKKKKKGDKDSEL</sequence>
<feature type="repeat" description="ANK" evidence="3">
    <location>
        <begin position="370"/>
        <end position="402"/>
    </location>
</feature>
<name>A0A9W7AMK0_9STRA</name>
<keyword evidence="7" id="KW-1185">Reference proteome</keyword>
<feature type="repeat" description="ANK" evidence="3">
    <location>
        <begin position="742"/>
        <end position="774"/>
    </location>
</feature>
<evidence type="ECO:0000256" key="2">
    <source>
        <dbReference type="ARBA" id="ARBA00023043"/>
    </source>
</evidence>
<feature type="repeat" description="ANK" evidence="3">
    <location>
        <begin position="337"/>
        <end position="369"/>
    </location>
</feature>
<dbReference type="PRINTS" id="PR01415">
    <property type="entry name" value="ANKYRIN"/>
</dbReference>
<dbReference type="PROSITE" id="PS50088">
    <property type="entry name" value="ANK_REPEAT"/>
    <property type="match status" value="11"/>
</dbReference>
<keyword evidence="5" id="KW-0732">Signal</keyword>
<feature type="region of interest" description="Disordered" evidence="4">
    <location>
        <begin position="847"/>
        <end position="888"/>
    </location>
</feature>
<keyword evidence="2 3" id="KW-0040">ANK repeat</keyword>
<evidence type="ECO:0000256" key="5">
    <source>
        <dbReference type="SAM" id="SignalP"/>
    </source>
</evidence>
<feature type="repeat" description="ANK" evidence="3">
    <location>
        <begin position="472"/>
        <end position="494"/>
    </location>
</feature>
<dbReference type="EMBL" id="BRXY01000158">
    <property type="protein sequence ID" value="GMH72645.1"/>
    <property type="molecule type" value="Genomic_DNA"/>
</dbReference>
<keyword evidence="1" id="KW-0677">Repeat</keyword>
<comment type="caution">
    <text evidence="6">The sequence shown here is derived from an EMBL/GenBank/DDBJ whole genome shotgun (WGS) entry which is preliminary data.</text>
</comment>
<feature type="repeat" description="ANK" evidence="3">
    <location>
        <begin position="204"/>
        <end position="236"/>
    </location>
</feature>
<dbReference type="SUPFAM" id="SSF48403">
    <property type="entry name" value="Ankyrin repeat"/>
    <property type="match status" value="2"/>
</dbReference>
<feature type="repeat" description="ANK" evidence="3">
    <location>
        <begin position="513"/>
        <end position="545"/>
    </location>
</feature>
<feature type="repeat" description="ANK" evidence="3">
    <location>
        <begin position="569"/>
        <end position="601"/>
    </location>
</feature>
<evidence type="ECO:0000256" key="4">
    <source>
        <dbReference type="SAM" id="MobiDB-lite"/>
    </source>
</evidence>
<feature type="chain" id="PRO_5040841418" evidence="5">
    <location>
        <begin position="23"/>
        <end position="888"/>
    </location>
</feature>
<protein>
    <submittedName>
        <fullName evidence="6">Uncharacterized protein</fullName>
    </submittedName>
</protein>
<feature type="repeat" description="ANK" evidence="3">
    <location>
        <begin position="436"/>
        <end position="471"/>
    </location>
</feature>
<dbReference type="PROSITE" id="PS50297">
    <property type="entry name" value="ANK_REP_REGION"/>
    <property type="match status" value="9"/>
</dbReference>
<feature type="signal peptide" evidence="5">
    <location>
        <begin position="1"/>
        <end position="22"/>
    </location>
</feature>
<accession>A0A9W7AMK0</accession>
<feature type="repeat" description="ANK" evidence="3">
    <location>
        <begin position="709"/>
        <end position="741"/>
    </location>
</feature>
<evidence type="ECO:0000313" key="7">
    <source>
        <dbReference type="Proteomes" id="UP001165085"/>
    </source>
</evidence>
<dbReference type="InterPro" id="IPR002110">
    <property type="entry name" value="Ankyrin_rpt"/>
</dbReference>
<dbReference type="Pfam" id="PF12796">
    <property type="entry name" value="Ank_2"/>
    <property type="match status" value="5"/>
</dbReference>
<dbReference type="Gene3D" id="1.25.40.20">
    <property type="entry name" value="Ankyrin repeat-containing domain"/>
    <property type="match status" value="5"/>
</dbReference>
<dbReference type="SMART" id="SM00248">
    <property type="entry name" value="ANK"/>
    <property type="match status" value="16"/>
</dbReference>
<dbReference type="InterPro" id="IPR036770">
    <property type="entry name" value="Ankyrin_rpt-contain_sf"/>
</dbReference>
<dbReference type="Proteomes" id="UP001165085">
    <property type="component" value="Unassembled WGS sequence"/>
</dbReference>
<gene>
    <name evidence="6" type="ORF">TrST_g9886</name>
</gene>